<dbReference type="EMBL" id="JBHTLU010000023">
    <property type="protein sequence ID" value="MFD1222266.1"/>
    <property type="molecule type" value="Genomic_DNA"/>
</dbReference>
<proteinExistence type="predicted"/>
<dbReference type="Gene3D" id="3.90.1200.10">
    <property type="match status" value="1"/>
</dbReference>
<evidence type="ECO:0000313" key="3">
    <source>
        <dbReference type="Proteomes" id="UP001597180"/>
    </source>
</evidence>
<dbReference type="InterPro" id="IPR000719">
    <property type="entry name" value="Prot_kinase_dom"/>
</dbReference>
<accession>A0ABW3UQQ4</accession>
<feature type="domain" description="Protein kinase" evidence="1">
    <location>
        <begin position="1"/>
        <end position="264"/>
    </location>
</feature>
<dbReference type="PROSITE" id="PS50011">
    <property type="entry name" value="PROTEIN_KINASE_DOM"/>
    <property type="match status" value="1"/>
</dbReference>
<dbReference type="Pfam" id="PF01636">
    <property type="entry name" value="APH"/>
    <property type="match status" value="1"/>
</dbReference>
<dbReference type="SUPFAM" id="SSF56112">
    <property type="entry name" value="Protein kinase-like (PK-like)"/>
    <property type="match status" value="1"/>
</dbReference>
<dbReference type="RefSeq" id="WP_345589506.1">
    <property type="nucleotide sequence ID" value="NZ_BAABJG010000018.1"/>
</dbReference>
<keyword evidence="3" id="KW-1185">Reference proteome</keyword>
<gene>
    <name evidence="2" type="ORF">ACFQ4B_19270</name>
</gene>
<organism evidence="2 3">
    <name type="scientific">Paenibacillus vulneris</name>
    <dbReference type="NCBI Taxonomy" id="1133364"/>
    <lineage>
        <taxon>Bacteria</taxon>
        <taxon>Bacillati</taxon>
        <taxon>Bacillota</taxon>
        <taxon>Bacilli</taxon>
        <taxon>Bacillales</taxon>
        <taxon>Paenibacillaceae</taxon>
        <taxon>Paenibacillus</taxon>
    </lineage>
</organism>
<dbReference type="Proteomes" id="UP001597180">
    <property type="component" value="Unassembled WGS sequence"/>
</dbReference>
<reference evidence="3" key="1">
    <citation type="journal article" date="2019" name="Int. J. Syst. Evol. Microbiol.">
        <title>The Global Catalogue of Microorganisms (GCM) 10K type strain sequencing project: providing services to taxonomists for standard genome sequencing and annotation.</title>
        <authorList>
            <consortium name="The Broad Institute Genomics Platform"/>
            <consortium name="The Broad Institute Genome Sequencing Center for Infectious Disease"/>
            <person name="Wu L."/>
            <person name="Ma J."/>
        </authorList>
    </citation>
    <scope>NUCLEOTIDE SEQUENCE [LARGE SCALE GENOMIC DNA]</scope>
    <source>
        <strain evidence="3">CCUG 53270</strain>
    </source>
</reference>
<evidence type="ECO:0000259" key="1">
    <source>
        <dbReference type="PROSITE" id="PS50011"/>
    </source>
</evidence>
<comment type="caution">
    <text evidence="2">The sequence shown here is derived from an EMBL/GenBank/DDBJ whole genome shotgun (WGS) entry which is preliminary data.</text>
</comment>
<evidence type="ECO:0000313" key="2">
    <source>
        <dbReference type="EMBL" id="MFD1222266.1"/>
    </source>
</evidence>
<dbReference type="InterPro" id="IPR011009">
    <property type="entry name" value="Kinase-like_dom_sf"/>
</dbReference>
<sequence length="264" mass="29787">MELGAKLGQGREAEVYRYGEGQVVKLFFAHTPLNVIEHEFKMASTIQDSELPMAKAYATVQVNGRGGIVYELLEGPTLLHVLLEDHSKAAWIGEISARLHARVHRCRKEHLPSQKEAYEKKIRAVKLDSGLKDKALRLLEQLPDSQEVCHGDFHPDNVLLTAQGAYVIDWINAKSGHRAADFVLSALMLKIAELPDHIPNAGQFHLARASLYKSYTQSYLKELPLSKEEVIPWIPLAAIFRLEQGIGSEHYRLLKIIRRSLSRL</sequence>
<dbReference type="InterPro" id="IPR002575">
    <property type="entry name" value="Aminoglycoside_PTrfase"/>
</dbReference>
<protein>
    <submittedName>
        <fullName evidence="2">Phosphotransferase family protein</fullName>
    </submittedName>
</protein>
<name>A0ABW3UQQ4_9BACL</name>